<dbReference type="STRING" id="188872.SAMN03080602_01677"/>
<reference evidence="12" key="1">
    <citation type="submission" date="2017-04" db="EMBL/GenBank/DDBJ databases">
        <authorList>
            <person name="Varghese N."/>
            <person name="Submissions S."/>
        </authorList>
    </citation>
    <scope>NUCLEOTIDE SEQUENCE [LARGE SCALE GENOMIC DNA]</scope>
    <source>
        <strain evidence="12">DSM 19835</strain>
    </source>
</reference>
<evidence type="ECO:0000259" key="9">
    <source>
        <dbReference type="PROSITE" id="PS50112"/>
    </source>
</evidence>
<dbReference type="SMART" id="SM00091">
    <property type="entry name" value="PAS"/>
    <property type="match status" value="1"/>
</dbReference>
<dbReference type="SUPFAM" id="SSF55874">
    <property type="entry name" value="ATPase domain of HSP90 chaperone/DNA topoisomerase II/histidine kinase"/>
    <property type="match status" value="1"/>
</dbReference>
<dbReference type="InterPro" id="IPR001789">
    <property type="entry name" value="Sig_transdc_resp-reg_receiver"/>
</dbReference>
<feature type="coiled-coil region" evidence="6">
    <location>
        <begin position="37"/>
        <end position="64"/>
    </location>
</feature>
<sequence length="588" mass="66554">MSNNYHRLLKRQLRKIDLDGDTLDLIAPFLHQVDEAYKAFDSDLQQVENVLEKSSQELFQANQQLKNSVESITGQLSKVAGNIKDVIFEMDLNGNWSYLNPAWRKLTGYKVNDCLGKPYYQFLKDDQGNAFKSLIDLKKPNFKTISKSFRSQIITGEYKWLDFSIKVIMTEEGHIEGYIGTIVDITKIKETELALINAKEKESMANKAKDEFLTTMSHEIRTPLNAVIGISHLLLLENPKTEQLENLSTLKHSSEHLLCLVNDILDFNKIASGQLELEERDFSLNQVLNGLRSIFHNTAKEKDIRLLIKKDTSLPKTFIGDSTRLSQILTNLVSNAIKFTEEGKVMVDIEVLKVEADFYVLEFVISDTGIGIPEDKKDKIFLSFAQANSDTTRKYGGTGLGLAICKRLLEIMDSDLELESEVGKGSTFSFKLKLQKSGMTDYQEDNNAFDARSIHDQDNLKGARILVAEDNKVNIMVIEKFLSKWQVDFDIAENGLIALNKALENTYDMILMDLQMPVMNGFEASKAIRESNNPLNKVMPIYALSASTGMDIKDQLGEYGIDGLICKPFNPTELFKTLTSILQQKYIQ</sequence>
<dbReference type="SMART" id="SM00387">
    <property type="entry name" value="HATPase_c"/>
    <property type="match status" value="1"/>
</dbReference>
<evidence type="ECO:0000256" key="4">
    <source>
        <dbReference type="ARBA" id="ARBA00023012"/>
    </source>
</evidence>
<keyword evidence="3 5" id="KW-0597">Phosphoprotein</keyword>
<dbReference type="SUPFAM" id="SSF52172">
    <property type="entry name" value="CheY-like"/>
    <property type="match status" value="1"/>
</dbReference>
<dbReference type="PROSITE" id="PS50110">
    <property type="entry name" value="RESPONSE_REGULATORY"/>
    <property type="match status" value="1"/>
</dbReference>
<evidence type="ECO:0000259" key="8">
    <source>
        <dbReference type="PROSITE" id="PS50110"/>
    </source>
</evidence>
<feature type="modified residue" description="4-aspartylphosphate" evidence="5">
    <location>
        <position position="513"/>
    </location>
</feature>
<dbReference type="InterPro" id="IPR004358">
    <property type="entry name" value="Sig_transdc_His_kin-like_C"/>
</dbReference>
<evidence type="ECO:0000259" key="7">
    <source>
        <dbReference type="PROSITE" id="PS50109"/>
    </source>
</evidence>
<dbReference type="Gene3D" id="3.40.50.2300">
    <property type="match status" value="1"/>
</dbReference>
<feature type="domain" description="PAC" evidence="10">
    <location>
        <begin position="143"/>
        <end position="197"/>
    </location>
</feature>
<evidence type="ECO:0000256" key="1">
    <source>
        <dbReference type="ARBA" id="ARBA00000085"/>
    </source>
</evidence>
<dbReference type="SMART" id="SM00388">
    <property type="entry name" value="HisKA"/>
    <property type="match status" value="1"/>
</dbReference>
<dbReference type="CDD" id="cd00082">
    <property type="entry name" value="HisKA"/>
    <property type="match status" value="1"/>
</dbReference>
<feature type="domain" description="PAS" evidence="9">
    <location>
        <begin position="72"/>
        <end position="136"/>
    </location>
</feature>
<dbReference type="Gene3D" id="1.10.287.130">
    <property type="match status" value="1"/>
</dbReference>
<feature type="domain" description="Response regulatory" evidence="8">
    <location>
        <begin position="464"/>
        <end position="582"/>
    </location>
</feature>
<dbReference type="InterPro" id="IPR011006">
    <property type="entry name" value="CheY-like_superfamily"/>
</dbReference>
<dbReference type="Pfam" id="PF00989">
    <property type="entry name" value="PAS"/>
    <property type="match status" value="1"/>
</dbReference>
<dbReference type="PANTHER" id="PTHR45339">
    <property type="entry name" value="HYBRID SIGNAL TRANSDUCTION HISTIDINE KINASE J"/>
    <property type="match status" value="1"/>
</dbReference>
<evidence type="ECO:0000313" key="12">
    <source>
        <dbReference type="Proteomes" id="UP000193420"/>
    </source>
</evidence>
<dbReference type="EMBL" id="FXAO01000003">
    <property type="protein sequence ID" value="SMG25842.1"/>
    <property type="molecule type" value="Genomic_DNA"/>
</dbReference>
<dbReference type="InterPro" id="IPR000700">
    <property type="entry name" value="PAS-assoc_C"/>
</dbReference>
<dbReference type="RefSeq" id="WP_085497994.1">
    <property type="nucleotide sequence ID" value="NZ_FXAO01000003.1"/>
</dbReference>
<dbReference type="PROSITE" id="PS50112">
    <property type="entry name" value="PAS"/>
    <property type="match status" value="1"/>
</dbReference>
<gene>
    <name evidence="11" type="ORF">SAMN03080602_01677</name>
</gene>
<dbReference type="GO" id="GO:0000155">
    <property type="term" value="F:phosphorelay sensor kinase activity"/>
    <property type="evidence" value="ECO:0007669"/>
    <property type="project" value="InterPro"/>
</dbReference>
<dbReference type="Gene3D" id="3.30.565.10">
    <property type="entry name" value="Histidine kinase-like ATPase, C-terminal domain"/>
    <property type="match status" value="1"/>
</dbReference>
<dbReference type="CDD" id="cd16922">
    <property type="entry name" value="HATPase_EvgS-ArcB-TorS-like"/>
    <property type="match status" value="1"/>
</dbReference>
<dbReference type="Gene3D" id="3.30.450.20">
    <property type="entry name" value="PAS domain"/>
    <property type="match status" value="1"/>
</dbReference>
<protein>
    <recommendedName>
        <fullName evidence="2">histidine kinase</fullName>
        <ecNumber evidence="2">2.7.13.3</ecNumber>
    </recommendedName>
</protein>
<dbReference type="NCBIfam" id="TIGR00229">
    <property type="entry name" value="sensory_box"/>
    <property type="match status" value="1"/>
</dbReference>
<dbReference type="Pfam" id="PF00512">
    <property type="entry name" value="HisKA"/>
    <property type="match status" value="1"/>
</dbReference>
<keyword evidence="6" id="KW-0175">Coiled coil</keyword>
<dbReference type="EC" id="2.7.13.3" evidence="2"/>
<dbReference type="OrthoDB" id="9811889at2"/>
<dbReference type="Pfam" id="PF00072">
    <property type="entry name" value="Response_reg"/>
    <property type="match status" value="1"/>
</dbReference>
<proteinExistence type="predicted"/>
<organism evidence="11 12">
    <name type="scientific">Arenibacter troitsensis</name>
    <dbReference type="NCBI Taxonomy" id="188872"/>
    <lineage>
        <taxon>Bacteria</taxon>
        <taxon>Pseudomonadati</taxon>
        <taxon>Bacteroidota</taxon>
        <taxon>Flavobacteriia</taxon>
        <taxon>Flavobacteriales</taxon>
        <taxon>Flavobacteriaceae</taxon>
        <taxon>Arenibacter</taxon>
    </lineage>
</organism>
<name>A0A1X7JDF3_9FLAO</name>
<evidence type="ECO:0000256" key="2">
    <source>
        <dbReference type="ARBA" id="ARBA00012438"/>
    </source>
</evidence>
<dbReference type="InterPro" id="IPR003661">
    <property type="entry name" value="HisK_dim/P_dom"/>
</dbReference>
<dbReference type="InterPro" id="IPR013767">
    <property type="entry name" value="PAS_fold"/>
</dbReference>
<dbReference type="InterPro" id="IPR003594">
    <property type="entry name" value="HATPase_dom"/>
</dbReference>
<keyword evidence="12" id="KW-1185">Reference proteome</keyword>
<dbReference type="SMART" id="SM00448">
    <property type="entry name" value="REC"/>
    <property type="match status" value="1"/>
</dbReference>
<keyword evidence="4" id="KW-0902">Two-component regulatory system</keyword>
<evidence type="ECO:0000256" key="3">
    <source>
        <dbReference type="ARBA" id="ARBA00022553"/>
    </source>
</evidence>
<dbReference type="PANTHER" id="PTHR45339:SF1">
    <property type="entry name" value="HYBRID SIGNAL TRANSDUCTION HISTIDINE KINASE J"/>
    <property type="match status" value="1"/>
</dbReference>
<dbReference type="PROSITE" id="PS50113">
    <property type="entry name" value="PAC"/>
    <property type="match status" value="1"/>
</dbReference>
<evidence type="ECO:0000313" key="11">
    <source>
        <dbReference type="EMBL" id="SMG25842.1"/>
    </source>
</evidence>
<dbReference type="SUPFAM" id="SSF55785">
    <property type="entry name" value="PYP-like sensor domain (PAS domain)"/>
    <property type="match status" value="1"/>
</dbReference>
<dbReference type="Pfam" id="PF02518">
    <property type="entry name" value="HATPase_c"/>
    <property type="match status" value="1"/>
</dbReference>
<dbReference type="PROSITE" id="PS50109">
    <property type="entry name" value="HIS_KIN"/>
    <property type="match status" value="1"/>
</dbReference>
<evidence type="ECO:0000259" key="10">
    <source>
        <dbReference type="PROSITE" id="PS50113"/>
    </source>
</evidence>
<dbReference type="InterPro" id="IPR036097">
    <property type="entry name" value="HisK_dim/P_sf"/>
</dbReference>
<dbReference type="InterPro" id="IPR005467">
    <property type="entry name" value="His_kinase_dom"/>
</dbReference>
<dbReference type="InterPro" id="IPR036890">
    <property type="entry name" value="HATPase_C_sf"/>
</dbReference>
<dbReference type="FunFam" id="3.30.565.10:FF:000010">
    <property type="entry name" value="Sensor histidine kinase RcsC"/>
    <property type="match status" value="1"/>
</dbReference>
<evidence type="ECO:0000256" key="5">
    <source>
        <dbReference type="PROSITE-ProRule" id="PRU00169"/>
    </source>
</evidence>
<dbReference type="CDD" id="cd17546">
    <property type="entry name" value="REC_hyHK_CKI1_RcsC-like"/>
    <property type="match status" value="1"/>
</dbReference>
<comment type="catalytic activity">
    <reaction evidence="1">
        <text>ATP + protein L-histidine = ADP + protein N-phospho-L-histidine.</text>
        <dbReference type="EC" id="2.7.13.3"/>
    </reaction>
</comment>
<dbReference type="InterPro" id="IPR000014">
    <property type="entry name" value="PAS"/>
</dbReference>
<dbReference type="Proteomes" id="UP000193420">
    <property type="component" value="Unassembled WGS sequence"/>
</dbReference>
<accession>A0A1X7JDF3</accession>
<dbReference type="CDD" id="cd00130">
    <property type="entry name" value="PAS"/>
    <property type="match status" value="1"/>
</dbReference>
<evidence type="ECO:0000256" key="6">
    <source>
        <dbReference type="SAM" id="Coils"/>
    </source>
</evidence>
<dbReference type="SUPFAM" id="SSF47384">
    <property type="entry name" value="Homodimeric domain of signal transducing histidine kinase"/>
    <property type="match status" value="1"/>
</dbReference>
<dbReference type="InterPro" id="IPR035965">
    <property type="entry name" value="PAS-like_dom_sf"/>
</dbReference>
<feature type="domain" description="Histidine kinase" evidence="7">
    <location>
        <begin position="215"/>
        <end position="436"/>
    </location>
</feature>
<dbReference type="PRINTS" id="PR00344">
    <property type="entry name" value="BCTRLSENSOR"/>
</dbReference>
<dbReference type="AlphaFoldDB" id="A0A1X7JDF3"/>